<keyword evidence="2 7" id="KW-0028">Amino-acid biosynthesis</keyword>
<evidence type="ECO:0000256" key="6">
    <source>
        <dbReference type="ARBA" id="ARBA00049024"/>
    </source>
</evidence>
<evidence type="ECO:0000256" key="1">
    <source>
        <dbReference type="ARBA" id="ARBA00004985"/>
    </source>
</evidence>
<keyword evidence="10" id="KW-1185">Reference proteome</keyword>
<comment type="caution">
    <text evidence="9">The sequence shown here is derived from an EMBL/GenBank/DDBJ whole genome shotgun (WGS) entry which is preliminary data.</text>
</comment>
<dbReference type="InterPro" id="IPR016162">
    <property type="entry name" value="Ald_DH_N"/>
</dbReference>
<dbReference type="InterPro" id="IPR016163">
    <property type="entry name" value="Ald_DH_C"/>
</dbReference>
<evidence type="ECO:0000256" key="2">
    <source>
        <dbReference type="ARBA" id="ARBA00022605"/>
    </source>
</evidence>
<name>A0ABT2SMG5_9FIRM</name>
<dbReference type="Gene3D" id="3.40.605.10">
    <property type="entry name" value="Aldehyde Dehydrogenase, Chain A, domain 1"/>
    <property type="match status" value="1"/>
</dbReference>
<sequence length="425" mass="46932">MEIREEVRKVKAAAPQMAALSETQRNQALQAVSDALAARKEEIFAANEEDRRQAEKEGIAAPVLKRLKFDEGKLHDVTEGIRDLIGLKDPLRQTQLARELDEGLTLYRVTCPIGVIGVIFEARPDALVQISALCIKSGNCVILKGGSEALRTNKILFQIIQKAALEAGLPEHSMLLLEARSEISELLDCYGYVDLLIPRGSNQFVQYIMNHTRIPVMGHADGICHIYVDKEADLKKAIPVILDAKTQYVSACNAVETLLIHRAIAEKFLPELAKELKAHGVELKGTREVQELTGCVEATEEDNRKEYLDYIVSAKIVDSIQEAIDHINTYGSHHTDCILTEDSGAAEEFMMLVDSAGVYQNCSTRFADGYRYGFGAEVGISTGKLHARGPVGLEGLVSYKYKLFGNGHVVGDYASGKRTFHFKDL</sequence>
<evidence type="ECO:0000256" key="4">
    <source>
        <dbReference type="ARBA" id="ARBA00022857"/>
    </source>
</evidence>
<comment type="catalytic activity">
    <reaction evidence="6 7">
        <text>L-glutamate 5-semialdehyde + phosphate + NADP(+) = L-glutamyl 5-phosphate + NADPH + H(+)</text>
        <dbReference type="Rhea" id="RHEA:19541"/>
        <dbReference type="ChEBI" id="CHEBI:15378"/>
        <dbReference type="ChEBI" id="CHEBI:43474"/>
        <dbReference type="ChEBI" id="CHEBI:57783"/>
        <dbReference type="ChEBI" id="CHEBI:58066"/>
        <dbReference type="ChEBI" id="CHEBI:58274"/>
        <dbReference type="ChEBI" id="CHEBI:58349"/>
        <dbReference type="EC" id="1.2.1.41"/>
    </reaction>
</comment>
<evidence type="ECO:0000259" key="8">
    <source>
        <dbReference type="Pfam" id="PF00171"/>
    </source>
</evidence>
<dbReference type="InterPro" id="IPR000965">
    <property type="entry name" value="GPR_dom"/>
</dbReference>
<dbReference type="PANTHER" id="PTHR11063:SF8">
    <property type="entry name" value="DELTA-1-PYRROLINE-5-CARBOXYLATE SYNTHASE"/>
    <property type="match status" value="1"/>
</dbReference>
<accession>A0ABT2SMG5</accession>
<dbReference type="Proteomes" id="UP001652338">
    <property type="component" value="Unassembled WGS sequence"/>
</dbReference>
<keyword evidence="7" id="KW-0963">Cytoplasm</keyword>
<dbReference type="InterPro" id="IPR020593">
    <property type="entry name" value="G-glutamylP_reductase_CS"/>
</dbReference>
<dbReference type="EC" id="1.2.1.41" evidence="7"/>
<dbReference type="EMBL" id="JAOQKE010000012">
    <property type="protein sequence ID" value="MCU6725712.1"/>
    <property type="molecule type" value="Genomic_DNA"/>
</dbReference>
<dbReference type="RefSeq" id="WP_262654975.1">
    <property type="nucleotide sequence ID" value="NZ_JAOQKE010000012.1"/>
</dbReference>
<keyword evidence="4 7" id="KW-0521">NADP</keyword>
<dbReference type="Pfam" id="PF00171">
    <property type="entry name" value="Aldedh"/>
    <property type="match status" value="1"/>
</dbReference>
<dbReference type="NCBIfam" id="TIGR00407">
    <property type="entry name" value="proA"/>
    <property type="match status" value="1"/>
</dbReference>
<comment type="pathway">
    <text evidence="1 7">Amino-acid biosynthesis; L-proline biosynthesis; L-glutamate 5-semialdehyde from L-glutamate: step 2/2.</text>
</comment>
<organism evidence="9 10">
    <name type="scientific">Muricoprocola aceti</name>
    <dbReference type="NCBI Taxonomy" id="2981772"/>
    <lineage>
        <taxon>Bacteria</taxon>
        <taxon>Bacillati</taxon>
        <taxon>Bacillota</taxon>
        <taxon>Clostridia</taxon>
        <taxon>Lachnospirales</taxon>
        <taxon>Lachnospiraceae</taxon>
        <taxon>Muricoprocola</taxon>
    </lineage>
</organism>
<dbReference type="PANTHER" id="PTHR11063">
    <property type="entry name" value="GLUTAMATE SEMIALDEHYDE DEHYDROGENASE"/>
    <property type="match status" value="1"/>
</dbReference>
<dbReference type="CDD" id="cd07079">
    <property type="entry name" value="ALDH_F18-19_ProA-GPR"/>
    <property type="match status" value="1"/>
</dbReference>
<dbReference type="InterPro" id="IPR012134">
    <property type="entry name" value="Glu-5-SA_DH"/>
</dbReference>
<evidence type="ECO:0000313" key="9">
    <source>
        <dbReference type="EMBL" id="MCU6725712.1"/>
    </source>
</evidence>
<evidence type="ECO:0000313" key="10">
    <source>
        <dbReference type="Proteomes" id="UP001652338"/>
    </source>
</evidence>
<dbReference type="PIRSF" id="PIRSF000151">
    <property type="entry name" value="GPR"/>
    <property type="match status" value="1"/>
</dbReference>
<feature type="domain" description="Aldehyde dehydrogenase" evidence="8">
    <location>
        <begin position="2"/>
        <end position="308"/>
    </location>
</feature>
<dbReference type="HAMAP" id="MF_00412">
    <property type="entry name" value="ProA"/>
    <property type="match status" value="1"/>
</dbReference>
<dbReference type="NCBIfam" id="NF001221">
    <property type="entry name" value="PRK00197.1"/>
    <property type="match status" value="1"/>
</dbReference>
<proteinExistence type="inferred from homology"/>
<comment type="subcellular location">
    <subcellularLocation>
        <location evidence="7">Cytoplasm</location>
    </subcellularLocation>
</comment>
<dbReference type="GO" id="GO:0004350">
    <property type="term" value="F:glutamate-5-semialdehyde dehydrogenase activity"/>
    <property type="evidence" value="ECO:0007669"/>
    <property type="project" value="UniProtKB-EC"/>
</dbReference>
<dbReference type="PROSITE" id="PS01223">
    <property type="entry name" value="PROA"/>
    <property type="match status" value="1"/>
</dbReference>
<evidence type="ECO:0000256" key="5">
    <source>
        <dbReference type="ARBA" id="ARBA00023002"/>
    </source>
</evidence>
<keyword evidence="3 7" id="KW-0641">Proline biosynthesis</keyword>
<reference evidence="9 10" key="1">
    <citation type="journal article" date="2021" name="ISME Commun">
        <title>Automated analysis of genomic sequences facilitates high-throughput and comprehensive description of bacteria.</title>
        <authorList>
            <person name="Hitch T.C.A."/>
        </authorList>
    </citation>
    <scope>NUCLEOTIDE SEQUENCE [LARGE SCALE GENOMIC DNA]</scope>
    <source>
        <strain evidence="9 10">Sanger_29</strain>
    </source>
</reference>
<comment type="similarity">
    <text evidence="7">Belongs to the gamma-glutamyl phosphate reductase family.</text>
</comment>
<evidence type="ECO:0000256" key="3">
    <source>
        <dbReference type="ARBA" id="ARBA00022650"/>
    </source>
</evidence>
<dbReference type="InterPro" id="IPR016161">
    <property type="entry name" value="Ald_DH/histidinol_DH"/>
</dbReference>
<dbReference type="InterPro" id="IPR015590">
    <property type="entry name" value="Aldehyde_DH_dom"/>
</dbReference>
<comment type="function">
    <text evidence="7">Catalyzes the NADPH-dependent reduction of L-glutamate 5-phosphate into L-glutamate 5-semialdehyde and phosphate. The product spontaneously undergoes cyclization to form 1-pyrroline-5-carboxylate.</text>
</comment>
<keyword evidence="5 7" id="KW-0560">Oxidoreductase</keyword>
<gene>
    <name evidence="7" type="primary">proA</name>
    <name evidence="9" type="ORF">OCV47_10180</name>
</gene>
<dbReference type="Gene3D" id="3.40.309.10">
    <property type="entry name" value="Aldehyde Dehydrogenase, Chain A, domain 2"/>
    <property type="match status" value="1"/>
</dbReference>
<protein>
    <recommendedName>
        <fullName evidence="7">Gamma-glutamyl phosphate reductase</fullName>
        <shortName evidence="7">GPR</shortName>
        <ecNumber evidence="7">1.2.1.41</ecNumber>
    </recommendedName>
    <alternativeName>
        <fullName evidence="7">Glutamate-5-semialdehyde dehydrogenase</fullName>
    </alternativeName>
    <alternativeName>
        <fullName evidence="7">Glutamyl-gamma-semialdehyde dehydrogenase</fullName>
        <shortName evidence="7">GSA dehydrogenase</shortName>
    </alternativeName>
</protein>
<dbReference type="SUPFAM" id="SSF53720">
    <property type="entry name" value="ALDH-like"/>
    <property type="match status" value="1"/>
</dbReference>
<evidence type="ECO:0000256" key="7">
    <source>
        <dbReference type="HAMAP-Rule" id="MF_00412"/>
    </source>
</evidence>